<feature type="compositionally biased region" description="Pro residues" evidence="1">
    <location>
        <begin position="11"/>
        <end position="33"/>
    </location>
</feature>
<gene>
    <name evidence="3" type="ORF">GCM10011374_07930</name>
</gene>
<sequence>MTQNPDGSPDPGRPGPGQPPRHPGAGGPPPWPGTPGGMTVPPRPPMTVQLRLLLRLTLVSLGLSVLNSVIEVFAAPTTIPGLDGFGQVPGLQDTGLALVATLFGVLLTAGLYALVYFPLREQRQWGWVLGLVFCSLAVLGDAFSLIVYLLGGSLLVGLSTLLLVAVNVLWLVVASKPGVRAALR</sequence>
<feature type="region of interest" description="Disordered" evidence="1">
    <location>
        <begin position="1"/>
        <end position="42"/>
    </location>
</feature>
<keyword evidence="2" id="KW-0812">Transmembrane</keyword>
<name>A0A917LNU6_9MICC</name>
<feature type="transmembrane region" description="Helical" evidence="2">
    <location>
        <begin position="127"/>
        <end position="148"/>
    </location>
</feature>
<keyword evidence="4" id="KW-1185">Reference proteome</keyword>
<reference evidence="3" key="2">
    <citation type="submission" date="2020-09" db="EMBL/GenBank/DDBJ databases">
        <authorList>
            <person name="Sun Q."/>
            <person name="Zhou Y."/>
        </authorList>
    </citation>
    <scope>NUCLEOTIDE SEQUENCE</scope>
    <source>
        <strain evidence="3">CGMCC 1.12187</strain>
    </source>
</reference>
<evidence type="ECO:0000313" key="3">
    <source>
        <dbReference type="EMBL" id="GGG47940.1"/>
    </source>
</evidence>
<dbReference type="Proteomes" id="UP000638848">
    <property type="component" value="Unassembled WGS sequence"/>
</dbReference>
<feature type="transmembrane region" description="Helical" evidence="2">
    <location>
        <begin position="52"/>
        <end position="75"/>
    </location>
</feature>
<feature type="compositionally biased region" description="Low complexity" evidence="1">
    <location>
        <begin position="1"/>
        <end position="10"/>
    </location>
</feature>
<organism evidence="3 4">
    <name type="scientific">Kocuria dechangensis</name>
    <dbReference type="NCBI Taxonomy" id="1176249"/>
    <lineage>
        <taxon>Bacteria</taxon>
        <taxon>Bacillati</taxon>
        <taxon>Actinomycetota</taxon>
        <taxon>Actinomycetes</taxon>
        <taxon>Micrococcales</taxon>
        <taxon>Micrococcaceae</taxon>
        <taxon>Kocuria</taxon>
    </lineage>
</organism>
<evidence type="ECO:0000256" key="1">
    <source>
        <dbReference type="SAM" id="MobiDB-lite"/>
    </source>
</evidence>
<keyword evidence="2" id="KW-1133">Transmembrane helix</keyword>
<comment type="caution">
    <text evidence="3">The sequence shown here is derived from an EMBL/GenBank/DDBJ whole genome shotgun (WGS) entry which is preliminary data.</text>
</comment>
<reference evidence="3" key="1">
    <citation type="journal article" date="2014" name="Int. J. Syst. Evol. Microbiol.">
        <title>Complete genome sequence of Corynebacterium casei LMG S-19264T (=DSM 44701T), isolated from a smear-ripened cheese.</title>
        <authorList>
            <consortium name="US DOE Joint Genome Institute (JGI-PGF)"/>
            <person name="Walter F."/>
            <person name="Albersmeier A."/>
            <person name="Kalinowski J."/>
            <person name="Ruckert C."/>
        </authorList>
    </citation>
    <scope>NUCLEOTIDE SEQUENCE</scope>
    <source>
        <strain evidence="3">CGMCC 1.12187</strain>
    </source>
</reference>
<dbReference type="RefSeq" id="WP_188534541.1">
    <property type="nucleotide sequence ID" value="NZ_BMEQ01000003.1"/>
</dbReference>
<protein>
    <submittedName>
        <fullName evidence="3">Uncharacterized protein</fullName>
    </submittedName>
</protein>
<accession>A0A917LNU6</accession>
<evidence type="ECO:0000256" key="2">
    <source>
        <dbReference type="SAM" id="Phobius"/>
    </source>
</evidence>
<keyword evidence="2" id="KW-0472">Membrane</keyword>
<dbReference type="EMBL" id="BMEQ01000003">
    <property type="protein sequence ID" value="GGG47940.1"/>
    <property type="molecule type" value="Genomic_DNA"/>
</dbReference>
<proteinExistence type="predicted"/>
<dbReference type="AlphaFoldDB" id="A0A917LNU6"/>
<feature type="transmembrane region" description="Helical" evidence="2">
    <location>
        <begin position="95"/>
        <end position="115"/>
    </location>
</feature>
<evidence type="ECO:0000313" key="4">
    <source>
        <dbReference type="Proteomes" id="UP000638848"/>
    </source>
</evidence>
<feature type="transmembrane region" description="Helical" evidence="2">
    <location>
        <begin position="154"/>
        <end position="174"/>
    </location>
</feature>